<comment type="caution">
    <text evidence="2">The sequence shown here is derived from an EMBL/GenBank/DDBJ whole genome shotgun (WGS) entry which is preliminary data.</text>
</comment>
<protein>
    <submittedName>
        <fullName evidence="2">Uncharacterized protein</fullName>
    </submittedName>
</protein>
<dbReference type="EMBL" id="JAYKXP010000148">
    <property type="protein sequence ID" value="KAK7022786.1"/>
    <property type="molecule type" value="Genomic_DNA"/>
</dbReference>
<evidence type="ECO:0000313" key="3">
    <source>
        <dbReference type="Proteomes" id="UP001383192"/>
    </source>
</evidence>
<reference evidence="2 3" key="1">
    <citation type="submission" date="2024-01" db="EMBL/GenBank/DDBJ databases">
        <title>A draft genome for a cacao thread blight-causing isolate of Paramarasmius palmivorus.</title>
        <authorList>
            <person name="Baruah I.K."/>
            <person name="Bukari Y."/>
            <person name="Amoako-Attah I."/>
            <person name="Meinhardt L.W."/>
            <person name="Bailey B.A."/>
            <person name="Cohen S.P."/>
        </authorList>
    </citation>
    <scope>NUCLEOTIDE SEQUENCE [LARGE SCALE GENOMIC DNA]</scope>
    <source>
        <strain evidence="2 3">GH-12</strain>
    </source>
</reference>
<proteinExistence type="predicted"/>
<organism evidence="2 3">
    <name type="scientific">Paramarasmius palmivorus</name>
    <dbReference type="NCBI Taxonomy" id="297713"/>
    <lineage>
        <taxon>Eukaryota</taxon>
        <taxon>Fungi</taxon>
        <taxon>Dikarya</taxon>
        <taxon>Basidiomycota</taxon>
        <taxon>Agaricomycotina</taxon>
        <taxon>Agaricomycetes</taxon>
        <taxon>Agaricomycetidae</taxon>
        <taxon>Agaricales</taxon>
        <taxon>Marasmiineae</taxon>
        <taxon>Marasmiaceae</taxon>
        <taxon>Paramarasmius</taxon>
    </lineage>
</organism>
<feature type="compositionally biased region" description="Polar residues" evidence="1">
    <location>
        <begin position="133"/>
        <end position="148"/>
    </location>
</feature>
<name>A0AAW0BD11_9AGAR</name>
<evidence type="ECO:0000313" key="2">
    <source>
        <dbReference type="EMBL" id="KAK7022786.1"/>
    </source>
</evidence>
<gene>
    <name evidence="2" type="ORF">VNI00_016957</name>
</gene>
<dbReference type="Gene3D" id="3.60.130.30">
    <property type="match status" value="1"/>
</dbReference>
<dbReference type="Proteomes" id="UP001383192">
    <property type="component" value="Unassembled WGS sequence"/>
</dbReference>
<feature type="compositionally biased region" description="Basic residues" evidence="1">
    <location>
        <begin position="113"/>
        <end position="126"/>
    </location>
</feature>
<feature type="region of interest" description="Disordered" evidence="1">
    <location>
        <begin position="54"/>
        <end position="151"/>
    </location>
</feature>
<dbReference type="AlphaFoldDB" id="A0AAW0BD11"/>
<keyword evidence="3" id="KW-1185">Reference proteome</keyword>
<feature type="compositionally biased region" description="Acidic residues" evidence="1">
    <location>
        <begin position="73"/>
        <end position="90"/>
    </location>
</feature>
<sequence length="540" mass="61071">MYLTRRVTSLFTPLQKAGILSSAFNLDDVVWERMFNPIEELRNVDPDFAGLEFQDLEEPQRMPIPPSKRPHDDLDDDVELPNCDWDDDSNDGAFEHKSLPRKPPKTQKTTGKGSKKRKRPQGKKTASKVVNLGASSSTPPKVEYQSSFQPPPQSFTKAGLSMQERKHARSTVRRQLGRQTLLATTGFIDVEKDTRLSSTGWMGVNANSKFRNQVKDVRDNGGGLKGITLIFYERVETFICDSQGRIVIYRSAVTDNMKRRLLLRVIEEAENFQQETSPPTHKDCEDNARGFHWFNISGFDRNNKSRPTLSAWHLNNADAHDRFFAKGSIFSELTDYGCSLVKEHFPMVYQRFASCSEDMKNRYSCEAPYGGIFFNFCLNGVRFGVPRVFCRPHVDYKNIALGVCMVYVYGHFNHREKCWLVIWEAGVALELPPGVFVIYPSSLFLHFNVDLDQLDFVVTEGEDKPTKENSIPLCSCGTPTPDHGAAWERADGRGSIVWFNQATMFQTSELGYDTVKEAKAAGGSGTCKKNADDVFSKVSR</sequence>
<evidence type="ECO:0000256" key="1">
    <source>
        <dbReference type="SAM" id="MobiDB-lite"/>
    </source>
</evidence>
<accession>A0AAW0BD11</accession>